<comment type="caution">
    <text evidence="2">The sequence shown here is derived from an EMBL/GenBank/DDBJ whole genome shotgun (WGS) entry which is preliminary data.</text>
</comment>
<evidence type="ECO:0000313" key="2">
    <source>
        <dbReference type="EMBL" id="MBE9070123.1"/>
    </source>
</evidence>
<evidence type="ECO:0000313" key="3">
    <source>
        <dbReference type="Proteomes" id="UP000615026"/>
    </source>
</evidence>
<accession>A0A928ZZ75</accession>
<keyword evidence="3" id="KW-1185">Reference proteome</keyword>
<evidence type="ECO:0000256" key="1">
    <source>
        <dbReference type="SAM" id="Phobius"/>
    </source>
</evidence>
<gene>
    <name evidence="2" type="ORF">IQ260_26120</name>
</gene>
<dbReference type="EMBL" id="JADEXP010000376">
    <property type="protein sequence ID" value="MBE9070123.1"/>
    <property type="molecule type" value="Genomic_DNA"/>
</dbReference>
<dbReference type="RefSeq" id="WP_193996008.1">
    <property type="nucleotide sequence ID" value="NZ_JADEXP010000376.1"/>
</dbReference>
<dbReference type="Proteomes" id="UP000615026">
    <property type="component" value="Unassembled WGS sequence"/>
</dbReference>
<feature type="transmembrane region" description="Helical" evidence="1">
    <location>
        <begin position="137"/>
        <end position="157"/>
    </location>
</feature>
<protein>
    <submittedName>
        <fullName evidence="2">Uncharacterized protein</fullName>
    </submittedName>
</protein>
<keyword evidence="1" id="KW-0472">Membrane</keyword>
<reference evidence="2" key="1">
    <citation type="submission" date="2020-10" db="EMBL/GenBank/DDBJ databases">
        <authorList>
            <person name="Castelo-Branco R."/>
            <person name="Eusebio N."/>
            <person name="Adriana R."/>
            <person name="Vieira A."/>
            <person name="Brugerolle De Fraissinette N."/>
            <person name="Rezende De Castro R."/>
            <person name="Schneider M.P."/>
            <person name="Vasconcelos V."/>
            <person name="Leao P.N."/>
        </authorList>
    </citation>
    <scope>NUCLEOTIDE SEQUENCE</scope>
    <source>
        <strain evidence="2">LEGE 11479</strain>
    </source>
</reference>
<keyword evidence="1" id="KW-1133">Transmembrane helix</keyword>
<proteinExistence type="predicted"/>
<feature type="transmembrane region" description="Helical" evidence="1">
    <location>
        <begin position="65"/>
        <end position="87"/>
    </location>
</feature>
<sequence length="198" mass="22989">MSTDSSQRLEYLYKEYVRLSDKAEDFIKSTYDDFKMFGAVSAIIVIWKPISELIAPINSKVDSSLILFLGFLSLLTVLGIIALLNLLKQSYTWYFVHNLQAYETEIRKALDEAEGSQIFNFNIAKEEKRFVTAVYRLSLRSLVMSFAFAVIAIPSIILFYSNILYAIIYLLISLLGFLIIYLQTFRRMLKQYSDTRYL</sequence>
<organism evidence="2 3">
    <name type="scientific">Leptolyngbya cf. ectocarpi LEGE 11479</name>
    <dbReference type="NCBI Taxonomy" id="1828722"/>
    <lineage>
        <taxon>Bacteria</taxon>
        <taxon>Bacillati</taxon>
        <taxon>Cyanobacteriota</taxon>
        <taxon>Cyanophyceae</taxon>
        <taxon>Leptolyngbyales</taxon>
        <taxon>Leptolyngbyaceae</taxon>
        <taxon>Leptolyngbya group</taxon>
        <taxon>Leptolyngbya</taxon>
    </lineage>
</organism>
<keyword evidence="1" id="KW-0812">Transmembrane</keyword>
<name>A0A928ZZ75_LEPEC</name>
<feature type="transmembrane region" description="Helical" evidence="1">
    <location>
        <begin position="163"/>
        <end position="182"/>
    </location>
</feature>
<dbReference type="AlphaFoldDB" id="A0A928ZZ75"/>